<dbReference type="GO" id="GO:0005886">
    <property type="term" value="C:plasma membrane"/>
    <property type="evidence" value="ECO:0007669"/>
    <property type="project" value="TreeGrafter"/>
</dbReference>
<feature type="transmembrane region" description="Helical" evidence="1">
    <location>
        <begin position="197"/>
        <end position="218"/>
    </location>
</feature>
<dbReference type="RefSeq" id="WP_089084159.1">
    <property type="nucleotide sequence ID" value="NZ_AP018823.1"/>
</dbReference>
<proteinExistence type="predicted"/>
<reference evidence="2 3" key="2">
    <citation type="journal article" date="2017" name="Genome Announc.">
        <title>Draft genome sequence of Aquitalea magnusonii strain H3, a plant growth-promoting bacterium of duckweed Lemna minor.</title>
        <authorList>
            <person name="Ishizawa H."/>
            <person name="Kuroda M."/>
            <person name="Ike M."/>
        </authorList>
    </citation>
    <scope>NUCLEOTIDE SEQUENCE [LARGE SCALE GENOMIC DNA]</scope>
    <source>
        <strain evidence="2 3">H3</strain>
    </source>
</reference>
<dbReference type="AlphaFoldDB" id="A0A3G9GB40"/>
<feature type="transmembrane region" description="Helical" evidence="1">
    <location>
        <begin position="171"/>
        <end position="190"/>
    </location>
</feature>
<dbReference type="EMBL" id="AP018823">
    <property type="protein sequence ID" value="BBF85098.1"/>
    <property type="molecule type" value="Genomic_DNA"/>
</dbReference>
<evidence type="ECO:0000256" key="1">
    <source>
        <dbReference type="SAM" id="Phobius"/>
    </source>
</evidence>
<keyword evidence="1" id="KW-0472">Membrane</keyword>
<dbReference type="Pfam" id="PF03956">
    <property type="entry name" value="Lys_export"/>
    <property type="match status" value="1"/>
</dbReference>
<feature type="transmembrane region" description="Helical" evidence="1">
    <location>
        <begin position="61"/>
        <end position="88"/>
    </location>
</feature>
<dbReference type="InterPro" id="IPR005642">
    <property type="entry name" value="LysO"/>
</dbReference>
<evidence type="ECO:0000313" key="2">
    <source>
        <dbReference type="EMBL" id="BBF85098.1"/>
    </source>
</evidence>
<reference evidence="3" key="1">
    <citation type="journal article" date="2017" name="Biotechnol. Biofuels">
        <title>Evaluation of environmental bacterial communities as a factor affecting the growth of duckweed Lemna minor.</title>
        <authorList>
            <person name="Ishizawa H."/>
            <person name="Kuroda M."/>
            <person name="Morikawa M."/>
            <person name="Ike M."/>
        </authorList>
    </citation>
    <scope>NUCLEOTIDE SEQUENCE [LARGE SCALE GENOMIC DNA]</scope>
    <source>
        <strain evidence="3">H3</strain>
    </source>
</reference>
<accession>A0A3G9GB40</accession>
<name>A0A3G9GB40_9NEIS</name>
<keyword evidence="1" id="KW-0812">Transmembrane</keyword>
<feature type="transmembrane region" description="Helical" evidence="1">
    <location>
        <begin position="279"/>
        <end position="302"/>
    </location>
</feature>
<feature type="transmembrane region" description="Helical" evidence="1">
    <location>
        <begin position="224"/>
        <end position="246"/>
    </location>
</feature>
<feature type="transmembrane region" description="Helical" evidence="1">
    <location>
        <begin position="32"/>
        <end position="49"/>
    </location>
</feature>
<reference evidence="3" key="3">
    <citation type="journal article" date="2017" name="Plant Physiol. Biochem.">
        <title>Differential oxidative and antioxidative response of duckweed Lemna minor toward plant growth promoting/inhibiting bacteria.</title>
        <authorList>
            <person name="Ishizawa H."/>
            <person name="Kuroda M."/>
            <person name="Morikawa M."/>
            <person name="Ike M."/>
        </authorList>
    </citation>
    <scope>NUCLEOTIDE SEQUENCE [LARGE SCALE GENOMIC DNA]</scope>
    <source>
        <strain evidence="3">H3</strain>
    </source>
</reference>
<keyword evidence="1" id="KW-1133">Transmembrane helix</keyword>
<dbReference type="KEGG" id="amah:DLM_1479"/>
<dbReference type="OrthoDB" id="5451742at2"/>
<dbReference type="Proteomes" id="UP000198290">
    <property type="component" value="Chromosome"/>
</dbReference>
<dbReference type="PANTHER" id="PTHR35804">
    <property type="entry name" value="LYSINE EXPORTER LYSO"/>
    <property type="match status" value="1"/>
</dbReference>
<protein>
    <recommendedName>
        <fullName evidence="4">Surface protein</fullName>
    </recommendedName>
</protein>
<evidence type="ECO:0008006" key="4">
    <source>
        <dbReference type="Google" id="ProtNLM"/>
    </source>
</evidence>
<sequence length="304" mass="32183">MHQILSSILPLLLSLSAGYALGLVLPHRHIRHGSRLLTPLIWLLLFYCGKEFGHVLDDGAALGNTLLTALVYASFTTMLPWGLIVLFMRQPAAAAPPSDDSPTDAPHLLHALRDCLLALGMVGAGAVVSRWGWNWLDTISTTQLLYLLIALVGSELVEVNIGKAWRAPDVVMIPILVILGSMAGGLVAAVCTGEGIWTSLALSSGFGWVTLSSILVSSKLGSTYGAIAMLTDLFRELMAIMMLYLLGARCSREAIGICGATALDATLPLIRLKCGTSHVTLALISGFVLTLTSPVLIMIALASA</sequence>
<organism evidence="2 3">
    <name type="scientific">Aquitalea magnusonii</name>
    <dbReference type="NCBI Taxonomy" id="332411"/>
    <lineage>
        <taxon>Bacteria</taxon>
        <taxon>Pseudomonadati</taxon>
        <taxon>Pseudomonadota</taxon>
        <taxon>Betaproteobacteria</taxon>
        <taxon>Neisseriales</taxon>
        <taxon>Chromobacteriaceae</taxon>
        <taxon>Aquitalea</taxon>
    </lineage>
</organism>
<dbReference type="PANTHER" id="PTHR35804:SF1">
    <property type="entry name" value="LYSINE EXPORTER LYSO"/>
    <property type="match status" value="1"/>
</dbReference>
<keyword evidence="3" id="KW-1185">Reference proteome</keyword>
<dbReference type="GO" id="GO:0015661">
    <property type="term" value="F:L-lysine efflux transmembrane transporter activity"/>
    <property type="evidence" value="ECO:0007669"/>
    <property type="project" value="InterPro"/>
</dbReference>
<gene>
    <name evidence="2" type="ORF">DLM_1479</name>
</gene>
<evidence type="ECO:0000313" key="3">
    <source>
        <dbReference type="Proteomes" id="UP000198290"/>
    </source>
</evidence>